<dbReference type="Proteomes" id="UP000749040">
    <property type="component" value="Unassembled WGS sequence"/>
</dbReference>
<dbReference type="RefSeq" id="WP_205356395.1">
    <property type="nucleotide sequence ID" value="NZ_JADKYB010000004.1"/>
</dbReference>
<gene>
    <name evidence="1" type="ORF">ITX44_08160</name>
</gene>
<comment type="caution">
    <text evidence="1">The sequence shown here is derived from an EMBL/GenBank/DDBJ whole genome shotgun (WGS) entry which is preliminary data.</text>
</comment>
<protein>
    <submittedName>
        <fullName evidence="1">Uncharacterized protein</fullName>
    </submittedName>
</protein>
<dbReference type="Gene3D" id="3.40.50.300">
    <property type="entry name" value="P-loop containing nucleotide triphosphate hydrolases"/>
    <property type="match status" value="1"/>
</dbReference>
<accession>A0ABS2TMG4</accession>
<proteinExistence type="predicted"/>
<reference evidence="1 2" key="1">
    <citation type="submission" date="2021-01" db="EMBL/GenBank/DDBJ databases">
        <title>Streptomyces acididurans sp. nov., isolated from a peat swamp forest soil.</title>
        <authorList>
            <person name="Chantavorakit T."/>
            <person name="Duangmal K."/>
        </authorList>
    </citation>
    <scope>NUCLEOTIDE SEQUENCE [LARGE SCALE GENOMIC DNA]</scope>
    <source>
        <strain evidence="1 2">KK5PA1</strain>
    </source>
</reference>
<dbReference type="SUPFAM" id="SSF52540">
    <property type="entry name" value="P-loop containing nucleoside triphosphate hydrolases"/>
    <property type="match status" value="1"/>
</dbReference>
<name>A0ABS2TMG4_9ACTN</name>
<dbReference type="EMBL" id="JADKYB010000004">
    <property type="protein sequence ID" value="MBM9504508.1"/>
    <property type="molecule type" value="Genomic_DNA"/>
</dbReference>
<organism evidence="1 2">
    <name type="scientific">Actinacidiphila acididurans</name>
    <dbReference type="NCBI Taxonomy" id="2784346"/>
    <lineage>
        <taxon>Bacteria</taxon>
        <taxon>Bacillati</taxon>
        <taxon>Actinomycetota</taxon>
        <taxon>Actinomycetes</taxon>
        <taxon>Kitasatosporales</taxon>
        <taxon>Streptomycetaceae</taxon>
        <taxon>Actinacidiphila</taxon>
    </lineage>
</organism>
<keyword evidence="2" id="KW-1185">Reference proteome</keyword>
<sequence length="63" mass="6260">MTGADVLRVRAVSKVYPGGVTALDRVSLTIGAGELLAVLGPSGSGNPTQDLCPQFCQTGGSLG</sequence>
<evidence type="ECO:0000313" key="2">
    <source>
        <dbReference type="Proteomes" id="UP000749040"/>
    </source>
</evidence>
<dbReference type="InterPro" id="IPR027417">
    <property type="entry name" value="P-loop_NTPase"/>
</dbReference>
<evidence type="ECO:0000313" key="1">
    <source>
        <dbReference type="EMBL" id="MBM9504508.1"/>
    </source>
</evidence>